<organism evidence="4 5">
    <name type="scientific">Albugo candida</name>
    <dbReference type="NCBI Taxonomy" id="65357"/>
    <lineage>
        <taxon>Eukaryota</taxon>
        <taxon>Sar</taxon>
        <taxon>Stramenopiles</taxon>
        <taxon>Oomycota</taxon>
        <taxon>Peronosporomycetes</taxon>
        <taxon>Albuginales</taxon>
        <taxon>Albuginaceae</taxon>
        <taxon>Albugo</taxon>
    </lineage>
</organism>
<keyword evidence="5" id="KW-1185">Reference proteome</keyword>
<dbReference type="EMBL" id="CAIX01000115">
    <property type="protein sequence ID" value="CCI46029.1"/>
    <property type="molecule type" value="Genomic_DNA"/>
</dbReference>
<dbReference type="CDD" id="cd03561">
    <property type="entry name" value="VHS"/>
    <property type="match status" value="1"/>
</dbReference>
<dbReference type="STRING" id="65357.A0A024GGZ3"/>
<dbReference type="InterPro" id="IPR002014">
    <property type="entry name" value="VHS_dom"/>
</dbReference>
<dbReference type="GO" id="GO:0016020">
    <property type="term" value="C:membrane"/>
    <property type="evidence" value="ECO:0007669"/>
    <property type="project" value="UniProtKB-SubCell"/>
</dbReference>
<dbReference type="InterPro" id="IPR044836">
    <property type="entry name" value="TOL_plant"/>
</dbReference>
<reference evidence="4 5" key="1">
    <citation type="submission" date="2012-05" db="EMBL/GenBank/DDBJ databases">
        <title>Recombination and specialization in a pathogen metapopulation.</title>
        <authorList>
            <person name="Gardiner A."/>
            <person name="Kemen E."/>
            <person name="Schultz-Larsen T."/>
            <person name="MacLean D."/>
            <person name="Van Oosterhout C."/>
            <person name="Jones J.D.G."/>
        </authorList>
    </citation>
    <scope>NUCLEOTIDE SEQUENCE [LARGE SCALE GENOMIC DNA]</scope>
    <source>
        <strain evidence="4 5">Ac Nc2</strain>
    </source>
</reference>
<dbReference type="PANTHER" id="PTHR45898:SF4">
    <property type="entry name" value="TARGET OF MYB PROTEIN 1"/>
    <property type="match status" value="1"/>
</dbReference>
<evidence type="ECO:0000256" key="2">
    <source>
        <dbReference type="ARBA" id="ARBA00023136"/>
    </source>
</evidence>
<protein>
    <recommendedName>
        <fullName evidence="3">VHS domain-containing protein</fullName>
    </recommendedName>
</protein>
<dbReference type="Proteomes" id="UP000053237">
    <property type="component" value="Unassembled WGS sequence"/>
</dbReference>
<gene>
    <name evidence="4" type="ORF">BN9_069570</name>
</gene>
<dbReference type="GO" id="GO:0043130">
    <property type="term" value="F:ubiquitin binding"/>
    <property type="evidence" value="ECO:0007669"/>
    <property type="project" value="InterPro"/>
</dbReference>
<name>A0A024GGZ3_9STRA</name>
<evidence type="ECO:0000256" key="1">
    <source>
        <dbReference type="ARBA" id="ARBA00004170"/>
    </source>
</evidence>
<dbReference type="InterPro" id="IPR038425">
    <property type="entry name" value="GAT_sf"/>
</dbReference>
<dbReference type="Gene3D" id="1.25.40.90">
    <property type="match status" value="1"/>
</dbReference>
<dbReference type="OrthoDB" id="2018246at2759"/>
<dbReference type="PANTHER" id="PTHR45898">
    <property type="entry name" value="TOM1-LIKE PROTEIN"/>
    <property type="match status" value="1"/>
</dbReference>
<dbReference type="SMART" id="SM00288">
    <property type="entry name" value="VHS"/>
    <property type="match status" value="1"/>
</dbReference>
<dbReference type="SUPFAM" id="SSF89009">
    <property type="entry name" value="GAT-like domain"/>
    <property type="match status" value="1"/>
</dbReference>
<comment type="subcellular location">
    <subcellularLocation>
        <location evidence="1">Membrane</location>
        <topology evidence="1">Peripheral membrane protein</topology>
    </subcellularLocation>
</comment>
<dbReference type="InterPro" id="IPR008942">
    <property type="entry name" value="ENTH_VHS"/>
</dbReference>
<dbReference type="InParanoid" id="A0A024GGZ3"/>
<feature type="domain" description="VHS" evidence="3">
    <location>
        <begin position="56"/>
        <end position="193"/>
    </location>
</feature>
<dbReference type="GO" id="GO:0035091">
    <property type="term" value="F:phosphatidylinositol binding"/>
    <property type="evidence" value="ECO:0007669"/>
    <property type="project" value="InterPro"/>
</dbReference>
<dbReference type="AlphaFoldDB" id="A0A024GGZ3"/>
<accession>A0A024GGZ3</accession>
<dbReference type="Gene3D" id="1.20.58.160">
    <property type="match status" value="1"/>
</dbReference>
<dbReference type="PROSITE" id="PS50179">
    <property type="entry name" value="VHS"/>
    <property type="match status" value="1"/>
</dbReference>
<dbReference type="SUPFAM" id="SSF48464">
    <property type="entry name" value="ENTH/VHS domain"/>
    <property type="match status" value="1"/>
</dbReference>
<comment type="caution">
    <text evidence="4">The sequence shown here is derived from an EMBL/GenBank/DDBJ whole genome shotgun (WGS) entry which is preliminary data.</text>
</comment>
<evidence type="ECO:0000313" key="4">
    <source>
        <dbReference type="EMBL" id="CCI46029.1"/>
    </source>
</evidence>
<dbReference type="Pfam" id="PF00790">
    <property type="entry name" value="VHS"/>
    <property type="match status" value="1"/>
</dbReference>
<evidence type="ECO:0000313" key="5">
    <source>
        <dbReference type="Proteomes" id="UP000053237"/>
    </source>
</evidence>
<sequence length="477" mass="54823">MDSMEAKVSKWKRKLPSKRQITSTLDQFLQEKSVAILYTPAEQKRIREMTEMIMKATCEYETQEDWERILSVVDAMSSISSHAVLKESIRFLKIRLGDPSSRAIILALILTESIVKNCGALVHSEIATESFLSQMEALYKTHHERHGRDSVEITERVLEMIQSWGEAFLPYRNRFPLFIQVYHNMRKKGVRFPKQYDENRVPVLEVDDQLSQIHKSPQTAVSNLAIDFMIQVKQMTDMQVYSTAVSVVEMFEDVLHEAKKETCHLAEEGGVICELAEQTQVLIKRMEEIIQSAVAQGDEDLEKLLVVNDSLNQTLREFEVLSSRNRDCGNQEDYIVGGCDNEEVDDDFDAFIRERTNTIGNENINEDNEDKVDPFASFVEERAVKVKSVQETPLSNNLTQDLIDFSEDTNQVNHSKLSQDISLQANSASNHLKLIDDIFTESVDGKNTNLKMKYPFNPFEDYDEYNQTDEMWGKSSK</sequence>
<evidence type="ECO:0000259" key="3">
    <source>
        <dbReference type="PROSITE" id="PS50179"/>
    </source>
</evidence>
<keyword evidence="2" id="KW-0472">Membrane</keyword>
<proteinExistence type="predicted"/>
<dbReference type="GO" id="GO:0043328">
    <property type="term" value="P:protein transport to vacuole involved in ubiquitin-dependent protein catabolic process via the multivesicular body sorting pathway"/>
    <property type="evidence" value="ECO:0007669"/>
    <property type="project" value="InterPro"/>
</dbReference>